<comment type="similarity">
    <text evidence="9">Belongs to the G-protein coupled receptor 1 family.</text>
</comment>
<evidence type="ECO:0000313" key="13">
    <source>
        <dbReference type="Proteomes" id="UP000472264"/>
    </source>
</evidence>
<feature type="domain" description="G-protein coupled receptors family 1 profile" evidence="11">
    <location>
        <begin position="66"/>
        <end position="314"/>
    </location>
</feature>
<evidence type="ECO:0000256" key="3">
    <source>
        <dbReference type="ARBA" id="ARBA00022692"/>
    </source>
</evidence>
<dbReference type="PRINTS" id="PR00237">
    <property type="entry name" value="GPCRRHODOPSN"/>
</dbReference>
<feature type="transmembrane region" description="Helical" evidence="10">
    <location>
        <begin position="164"/>
        <end position="185"/>
    </location>
</feature>
<keyword evidence="4 10" id="KW-1133">Transmembrane helix</keyword>
<keyword evidence="13" id="KW-1185">Reference proteome</keyword>
<dbReference type="GO" id="GO:0016493">
    <property type="term" value="F:C-C chemokine receptor activity"/>
    <property type="evidence" value="ECO:0007669"/>
    <property type="project" value="TreeGrafter"/>
</dbReference>
<feature type="transmembrane region" description="Helical" evidence="10">
    <location>
        <begin position="55"/>
        <end position="74"/>
    </location>
</feature>
<evidence type="ECO:0000256" key="6">
    <source>
        <dbReference type="ARBA" id="ARBA00023136"/>
    </source>
</evidence>
<evidence type="ECO:0000313" key="12">
    <source>
        <dbReference type="Ensembl" id="ENSENLP00000032776.1"/>
    </source>
</evidence>
<dbReference type="InterPro" id="IPR000355">
    <property type="entry name" value="Chemokine_rcpt"/>
</dbReference>
<evidence type="ECO:0000259" key="11">
    <source>
        <dbReference type="PROSITE" id="PS50262"/>
    </source>
</evidence>
<gene>
    <name evidence="12" type="primary">LOC115061264</name>
</gene>
<reference evidence="12" key="3">
    <citation type="submission" date="2025-09" db="UniProtKB">
        <authorList>
            <consortium name="Ensembl"/>
        </authorList>
    </citation>
    <scope>IDENTIFICATION</scope>
</reference>
<dbReference type="GO" id="GO:0060326">
    <property type="term" value="P:cell chemotaxis"/>
    <property type="evidence" value="ECO:0007669"/>
    <property type="project" value="TreeGrafter"/>
</dbReference>
<dbReference type="Pfam" id="PF00001">
    <property type="entry name" value="7tm_1"/>
    <property type="match status" value="1"/>
</dbReference>
<proteinExistence type="inferred from homology"/>
<dbReference type="AlphaFoldDB" id="A0A665VM37"/>
<protein>
    <submittedName>
        <fullName evidence="12">Chemokine (C-C motif) receptor 12b, tandem duplicate 2</fullName>
    </submittedName>
</protein>
<dbReference type="PANTHER" id="PTHR10489:SF922">
    <property type="entry name" value="C-C CHEMOKINE RECEPTOR FAMILY-LIKE-RELATED"/>
    <property type="match status" value="1"/>
</dbReference>
<reference evidence="12" key="2">
    <citation type="submission" date="2025-08" db="UniProtKB">
        <authorList>
            <consortium name="Ensembl"/>
        </authorList>
    </citation>
    <scope>IDENTIFICATION</scope>
</reference>
<accession>A0A665VM37</accession>
<dbReference type="Gene3D" id="1.20.1070.10">
    <property type="entry name" value="Rhodopsin 7-helix transmembrane proteins"/>
    <property type="match status" value="1"/>
</dbReference>
<feature type="transmembrane region" description="Helical" evidence="10">
    <location>
        <begin position="86"/>
        <end position="106"/>
    </location>
</feature>
<evidence type="ECO:0000256" key="5">
    <source>
        <dbReference type="ARBA" id="ARBA00023040"/>
    </source>
</evidence>
<feature type="transmembrane region" description="Helical" evidence="10">
    <location>
        <begin position="260"/>
        <end position="281"/>
    </location>
</feature>
<dbReference type="GO" id="GO:0009897">
    <property type="term" value="C:external side of plasma membrane"/>
    <property type="evidence" value="ECO:0007669"/>
    <property type="project" value="TreeGrafter"/>
</dbReference>
<dbReference type="PANTHER" id="PTHR10489">
    <property type="entry name" value="CELL ADHESION MOLECULE"/>
    <property type="match status" value="1"/>
</dbReference>
<dbReference type="GO" id="GO:0006955">
    <property type="term" value="P:immune response"/>
    <property type="evidence" value="ECO:0007669"/>
    <property type="project" value="TreeGrafter"/>
</dbReference>
<dbReference type="OMA" id="IYCYIRI"/>
<dbReference type="PROSITE" id="PS00237">
    <property type="entry name" value="G_PROTEIN_RECEP_F1_1"/>
    <property type="match status" value="1"/>
</dbReference>
<dbReference type="Proteomes" id="UP000472264">
    <property type="component" value="Chromosome 20"/>
</dbReference>
<keyword evidence="8 9" id="KW-0807">Transducer</keyword>
<evidence type="ECO:0000256" key="7">
    <source>
        <dbReference type="ARBA" id="ARBA00023170"/>
    </source>
</evidence>
<evidence type="ECO:0000256" key="8">
    <source>
        <dbReference type="ARBA" id="ARBA00023224"/>
    </source>
</evidence>
<reference evidence="12" key="1">
    <citation type="submission" date="2021-04" db="EMBL/GenBank/DDBJ databases">
        <authorList>
            <consortium name="Wellcome Sanger Institute Data Sharing"/>
        </authorList>
    </citation>
    <scope>NUCLEOTIDE SEQUENCE [LARGE SCALE GENOMIC DNA]</scope>
</reference>
<feature type="transmembrane region" description="Helical" evidence="10">
    <location>
        <begin position="301"/>
        <end position="318"/>
    </location>
</feature>
<dbReference type="InParanoid" id="A0A665VM37"/>
<evidence type="ECO:0000256" key="4">
    <source>
        <dbReference type="ARBA" id="ARBA00022989"/>
    </source>
</evidence>
<evidence type="ECO:0000256" key="9">
    <source>
        <dbReference type="RuleBase" id="RU000688"/>
    </source>
</evidence>
<keyword evidence="6 10" id="KW-0472">Membrane</keyword>
<dbReference type="InterPro" id="IPR050119">
    <property type="entry name" value="CCR1-9-like"/>
</dbReference>
<dbReference type="GO" id="GO:0019722">
    <property type="term" value="P:calcium-mediated signaling"/>
    <property type="evidence" value="ECO:0007669"/>
    <property type="project" value="TreeGrafter"/>
</dbReference>
<evidence type="ECO:0000256" key="10">
    <source>
        <dbReference type="SAM" id="Phobius"/>
    </source>
</evidence>
<dbReference type="InterPro" id="IPR000276">
    <property type="entry name" value="GPCR_Rhodpsn"/>
</dbReference>
<feature type="transmembrane region" description="Helical" evidence="10">
    <location>
        <begin position="126"/>
        <end position="144"/>
    </location>
</feature>
<dbReference type="Ensembl" id="ENSENLT00000033700.1">
    <property type="protein sequence ID" value="ENSENLP00000032776.1"/>
    <property type="gene ID" value="ENSENLG00000014476.1"/>
</dbReference>
<feature type="transmembrane region" description="Helical" evidence="10">
    <location>
        <begin position="218"/>
        <end position="239"/>
    </location>
</feature>
<dbReference type="InterPro" id="IPR017452">
    <property type="entry name" value="GPCR_Rhodpsn_7TM"/>
</dbReference>
<name>A0A665VM37_ECHNA</name>
<dbReference type="GO" id="GO:0019957">
    <property type="term" value="F:C-C chemokine binding"/>
    <property type="evidence" value="ECO:0007669"/>
    <property type="project" value="TreeGrafter"/>
</dbReference>
<organism evidence="12 13">
    <name type="scientific">Echeneis naucrates</name>
    <name type="common">Live sharksucker</name>
    <dbReference type="NCBI Taxonomy" id="173247"/>
    <lineage>
        <taxon>Eukaryota</taxon>
        <taxon>Metazoa</taxon>
        <taxon>Chordata</taxon>
        <taxon>Craniata</taxon>
        <taxon>Vertebrata</taxon>
        <taxon>Euteleostomi</taxon>
        <taxon>Actinopterygii</taxon>
        <taxon>Neopterygii</taxon>
        <taxon>Teleostei</taxon>
        <taxon>Neoteleostei</taxon>
        <taxon>Acanthomorphata</taxon>
        <taxon>Carangaria</taxon>
        <taxon>Carangiformes</taxon>
        <taxon>Echeneidae</taxon>
        <taxon>Echeneis</taxon>
    </lineage>
</organism>
<dbReference type="SUPFAM" id="SSF81321">
    <property type="entry name" value="Family A G protein-coupled receptor-like"/>
    <property type="match status" value="1"/>
</dbReference>
<dbReference type="PRINTS" id="PR00657">
    <property type="entry name" value="CCCHEMOKINER"/>
</dbReference>
<sequence length="359" mass="41987">PSKYLFVCVQQVSRLLFDMENTTFDYDYNYSDDPHPVKLCRRDGDNTLGAHLSTIFYFMFLFSVFGNVMVLVIIHRFEKMTTVTNILLLNLVVSSLIFMSSLPFMAAYMQLSEWIFGEVMCKIVGSTYYLGLYSSVLFLTLLTFDRHVAVVYSLGAMRLRNRSYAVTSCAIIWLVSALPCIKPMILFRTFTNFLDNKIYCEENADHFPNIDVDRLRTYGFYLQLLLFLIFPLVVIIYCYTRIAMTVLSSGLRAKFKTVRLIFIIVLLFFVCWTPFNVIQLLHYKTCEEAQRRGYALHISRNLVYIYFCFSPILYTFVGKKFQNYFRQMLVKRFPRLKDHISVSSYSKNCMATKCTPSNP</sequence>
<comment type="subcellular location">
    <subcellularLocation>
        <location evidence="1">Cell membrane</location>
        <topology evidence="1">Multi-pass membrane protein</topology>
    </subcellularLocation>
</comment>
<dbReference type="PROSITE" id="PS50262">
    <property type="entry name" value="G_PROTEIN_RECEP_F1_2"/>
    <property type="match status" value="1"/>
</dbReference>
<keyword evidence="5 9" id="KW-0297">G-protein coupled receptor</keyword>
<keyword evidence="2" id="KW-1003">Cell membrane</keyword>
<evidence type="ECO:0000256" key="2">
    <source>
        <dbReference type="ARBA" id="ARBA00022475"/>
    </source>
</evidence>
<evidence type="ECO:0000256" key="1">
    <source>
        <dbReference type="ARBA" id="ARBA00004651"/>
    </source>
</evidence>
<keyword evidence="3 9" id="KW-0812">Transmembrane</keyword>
<dbReference type="GO" id="GO:0007204">
    <property type="term" value="P:positive regulation of cytosolic calcium ion concentration"/>
    <property type="evidence" value="ECO:0007669"/>
    <property type="project" value="TreeGrafter"/>
</dbReference>
<keyword evidence="7 9" id="KW-0675">Receptor</keyword>